<dbReference type="Pfam" id="PF05494">
    <property type="entry name" value="MlaC"/>
    <property type="match status" value="1"/>
</dbReference>
<protein>
    <submittedName>
        <fullName evidence="1">ABC transporter substrate-binding protein</fullName>
    </submittedName>
</protein>
<comment type="caution">
    <text evidence="1">The sequence shown here is derived from an EMBL/GenBank/DDBJ whole genome shotgun (WGS) entry which is preliminary data.</text>
</comment>
<gene>
    <name evidence="1" type="ORF">PPG34_14415</name>
</gene>
<dbReference type="Gene3D" id="3.10.450.710">
    <property type="entry name" value="Tgt2/MlaC"/>
    <property type="match status" value="1"/>
</dbReference>
<dbReference type="Proteomes" id="UP001250932">
    <property type="component" value="Unassembled WGS sequence"/>
</dbReference>
<dbReference type="RefSeq" id="WP_313834115.1">
    <property type="nucleotide sequence ID" value="NZ_JAQOUE010000001.1"/>
</dbReference>
<evidence type="ECO:0000313" key="1">
    <source>
        <dbReference type="EMBL" id="MDT7043549.1"/>
    </source>
</evidence>
<organism evidence="1 2">
    <name type="scientific">Candidatus Nitronereus thalassa</name>
    <dbReference type="NCBI Taxonomy" id="3020898"/>
    <lineage>
        <taxon>Bacteria</taxon>
        <taxon>Pseudomonadati</taxon>
        <taxon>Nitrospirota</taxon>
        <taxon>Nitrospiria</taxon>
        <taxon>Nitrospirales</taxon>
        <taxon>Nitrospiraceae</taxon>
        <taxon>Candidatus Nitronereus</taxon>
    </lineage>
</organism>
<dbReference type="EMBL" id="JAQOUE010000001">
    <property type="protein sequence ID" value="MDT7043549.1"/>
    <property type="molecule type" value="Genomic_DNA"/>
</dbReference>
<name>A0ABU3KAW8_9BACT</name>
<evidence type="ECO:0000313" key="2">
    <source>
        <dbReference type="Proteomes" id="UP001250932"/>
    </source>
</evidence>
<dbReference type="InterPro" id="IPR042245">
    <property type="entry name" value="Tgt2/MlaC_sf"/>
</dbReference>
<dbReference type="PANTHER" id="PTHR36573">
    <property type="entry name" value="INTERMEMBRANE PHOSPHOLIPID TRANSPORT SYSTEM BINDING PROTEIN MLAC"/>
    <property type="match status" value="1"/>
</dbReference>
<reference evidence="1 2" key="1">
    <citation type="journal article" date="2023" name="ISME J.">
        <title>Cultivation and genomic characterization of novel and ubiquitous marine nitrite-oxidizing bacteria from the Nitrospirales.</title>
        <authorList>
            <person name="Mueller A.J."/>
            <person name="Daebeler A."/>
            <person name="Herbold C.W."/>
            <person name="Kirkegaard R.H."/>
            <person name="Daims H."/>
        </authorList>
    </citation>
    <scope>NUCLEOTIDE SEQUENCE [LARGE SCALE GENOMIC DNA]</scope>
    <source>
        <strain evidence="1 2">EB</strain>
    </source>
</reference>
<dbReference type="PIRSF" id="PIRSF004649">
    <property type="entry name" value="MlaC"/>
    <property type="match status" value="1"/>
</dbReference>
<keyword evidence="2" id="KW-1185">Reference proteome</keyword>
<sequence>MSHWWCKRVRSLCRWSQAMAFLVFSALGAFVMFPESVAAVEAGSATEALKETIDRVLLVLGDEQLKKPERVDDRVAALEKIIEKRFDYEEMGKRTLGLEWQKLSPDQQKEFVGLFQKFLSSTYAGNVDGYSGEQVEYLKERRKGDFAEVQTKVSSKKLVVPLDYRLLKNSSTWRVYDVVIDGVSLVKNFRGQFSRIMKANGYEGLVGKLRAKTSKGGVK</sequence>
<dbReference type="InterPro" id="IPR008869">
    <property type="entry name" value="MlaC/ttg2D"/>
</dbReference>
<proteinExistence type="predicted"/>
<dbReference type="PANTHER" id="PTHR36573:SF1">
    <property type="entry name" value="INTERMEMBRANE PHOSPHOLIPID TRANSPORT SYSTEM BINDING PROTEIN MLAC"/>
    <property type="match status" value="1"/>
</dbReference>
<accession>A0ABU3KAW8</accession>